<dbReference type="RefSeq" id="WP_182498329.1">
    <property type="nucleotide sequence ID" value="NZ_BMKM01000017.1"/>
</dbReference>
<sequence>MLEEQFSGFIFRKAEKQEAERIWDIMQEAIDKRKEEGSNQWQDGYPNLEVVKQDIERGYGYVSIHPSGLLTGYLALIFDGEPAYEAIAEQWLTNRPFSVVHRIAVSQEHYVKGQATWMLEQAEAESLKQGFLSLKVDTNYDNTGMLRILEKLGYVYCGDVYFRGSARKAFEKKLDE</sequence>
<dbReference type="AlphaFoldDB" id="A0A8H9G211"/>
<dbReference type="GO" id="GO:0016747">
    <property type="term" value="F:acyltransferase activity, transferring groups other than amino-acyl groups"/>
    <property type="evidence" value="ECO:0007669"/>
    <property type="project" value="InterPro"/>
</dbReference>
<proteinExistence type="predicted"/>
<evidence type="ECO:0000313" key="3">
    <source>
        <dbReference type="Proteomes" id="UP000614460"/>
    </source>
</evidence>
<dbReference type="SUPFAM" id="SSF55729">
    <property type="entry name" value="Acyl-CoA N-acyltransferases (Nat)"/>
    <property type="match status" value="1"/>
</dbReference>
<dbReference type="Pfam" id="PF00583">
    <property type="entry name" value="Acetyltransf_1"/>
    <property type="match status" value="1"/>
</dbReference>
<organism evidence="2 3">
    <name type="scientific">Sphingobacterium cellulitidis</name>
    <dbReference type="NCBI Taxonomy" id="1768011"/>
    <lineage>
        <taxon>Bacteria</taxon>
        <taxon>Pseudomonadati</taxon>
        <taxon>Bacteroidota</taxon>
        <taxon>Sphingobacteriia</taxon>
        <taxon>Sphingobacteriales</taxon>
        <taxon>Sphingobacteriaceae</taxon>
        <taxon>Sphingobacterium</taxon>
    </lineage>
</organism>
<keyword evidence="3" id="KW-1185">Reference proteome</keyword>
<feature type="domain" description="N-acetyltransferase" evidence="1">
    <location>
        <begin position="9"/>
        <end position="176"/>
    </location>
</feature>
<dbReference type="InterPro" id="IPR000182">
    <property type="entry name" value="GNAT_dom"/>
</dbReference>
<accession>A0A8H9G211</accession>
<evidence type="ECO:0000259" key="1">
    <source>
        <dbReference type="PROSITE" id="PS51186"/>
    </source>
</evidence>
<name>A0A8H9G211_9SPHI</name>
<reference evidence="2" key="1">
    <citation type="journal article" date="2014" name="Int. J. Syst. Evol. Microbiol.">
        <title>Complete genome sequence of Corynebacterium casei LMG S-19264T (=DSM 44701T), isolated from a smear-ripened cheese.</title>
        <authorList>
            <consortium name="US DOE Joint Genome Institute (JGI-PGF)"/>
            <person name="Walter F."/>
            <person name="Albersmeier A."/>
            <person name="Kalinowski J."/>
            <person name="Ruckert C."/>
        </authorList>
    </citation>
    <scope>NUCLEOTIDE SEQUENCE</scope>
    <source>
        <strain evidence="2">CGMCC 1.15966</strain>
    </source>
</reference>
<gene>
    <name evidence="2" type="ORF">GCM10011516_35920</name>
</gene>
<dbReference type="InterPro" id="IPR016181">
    <property type="entry name" value="Acyl_CoA_acyltransferase"/>
</dbReference>
<dbReference type="PROSITE" id="PS51186">
    <property type="entry name" value="GNAT"/>
    <property type="match status" value="1"/>
</dbReference>
<dbReference type="EMBL" id="BMKM01000017">
    <property type="protein sequence ID" value="GGE35152.1"/>
    <property type="molecule type" value="Genomic_DNA"/>
</dbReference>
<dbReference type="Proteomes" id="UP000614460">
    <property type="component" value="Unassembled WGS sequence"/>
</dbReference>
<dbReference type="Gene3D" id="3.40.630.30">
    <property type="match status" value="1"/>
</dbReference>
<comment type="caution">
    <text evidence="2">The sequence shown here is derived from an EMBL/GenBank/DDBJ whole genome shotgun (WGS) entry which is preliminary data.</text>
</comment>
<evidence type="ECO:0000313" key="2">
    <source>
        <dbReference type="EMBL" id="GGE35152.1"/>
    </source>
</evidence>
<protein>
    <submittedName>
        <fullName evidence="2">N-acetyltransferase</fullName>
    </submittedName>
</protein>
<reference evidence="2" key="2">
    <citation type="submission" date="2020-09" db="EMBL/GenBank/DDBJ databases">
        <authorList>
            <person name="Sun Q."/>
            <person name="Zhou Y."/>
        </authorList>
    </citation>
    <scope>NUCLEOTIDE SEQUENCE</scope>
    <source>
        <strain evidence="2">CGMCC 1.15966</strain>
    </source>
</reference>